<sequence length="107" mass="11907">MKLCVVLLNQGRLAEEVKKTGVEIHVVDETQYSFLALSRAVKKLVAAFSPDVIHSHRYKENLLAWLAAFGRSNMSLIATQHGMPETAADEITIGGRLRTTLFLRLLS</sequence>
<dbReference type="Pfam" id="PF13439">
    <property type="entry name" value="Glyco_transf_4"/>
    <property type="match status" value="1"/>
</dbReference>
<dbReference type="Proteomes" id="UP000717534">
    <property type="component" value="Unassembled WGS sequence"/>
</dbReference>
<organism evidence="2 3">
    <name type="scientific">Desulfotalea psychrophila</name>
    <dbReference type="NCBI Taxonomy" id="84980"/>
    <lineage>
        <taxon>Bacteria</taxon>
        <taxon>Pseudomonadati</taxon>
        <taxon>Thermodesulfobacteriota</taxon>
        <taxon>Desulfobulbia</taxon>
        <taxon>Desulfobulbales</taxon>
        <taxon>Desulfocapsaceae</taxon>
        <taxon>Desulfotalea</taxon>
    </lineage>
</organism>
<reference evidence="2 3" key="1">
    <citation type="submission" date="2021-02" db="EMBL/GenBank/DDBJ databases">
        <title>Activity-based single-cell genomes from oceanic crustal fluid captures similar information to metagenomic and metatranscriptomic surveys with orders of magnitude less sampling.</title>
        <authorList>
            <person name="D'Angelo T.S."/>
            <person name="Orcutt B.N."/>
        </authorList>
    </citation>
    <scope>NUCLEOTIDE SEQUENCE [LARGE SCALE GENOMIC DNA]</scope>
    <source>
        <strain evidence="2">AH-315-G02</strain>
    </source>
</reference>
<name>A0ABS3AWK7_9BACT</name>
<dbReference type="Gene3D" id="3.40.50.2000">
    <property type="entry name" value="Glycogen Phosphorylase B"/>
    <property type="match status" value="1"/>
</dbReference>
<evidence type="ECO:0000259" key="1">
    <source>
        <dbReference type="Pfam" id="PF13439"/>
    </source>
</evidence>
<keyword evidence="3" id="KW-1185">Reference proteome</keyword>
<evidence type="ECO:0000313" key="2">
    <source>
        <dbReference type="EMBL" id="MBN4068381.1"/>
    </source>
</evidence>
<gene>
    <name evidence="2" type="ORF">JYU06_02505</name>
</gene>
<dbReference type="InterPro" id="IPR028098">
    <property type="entry name" value="Glyco_trans_4-like_N"/>
</dbReference>
<proteinExistence type="predicted"/>
<accession>A0ABS3AWK7</accession>
<feature type="domain" description="Glycosyltransferase subfamily 4-like N-terminal" evidence="1">
    <location>
        <begin position="13"/>
        <end position="85"/>
    </location>
</feature>
<protein>
    <submittedName>
        <fullName evidence="2">Glycosyltransferase</fullName>
    </submittedName>
</protein>
<comment type="caution">
    <text evidence="2">The sequence shown here is derived from an EMBL/GenBank/DDBJ whole genome shotgun (WGS) entry which is preliminary data.</text>
</comment>
<dbReference type="EMBL" id="JAFITO010000013">
    <property type="protein sequence ID" value="MBN4068381.1"/>
    <property type="molecule type" value="Genomic_DNA"/>
</dbReference>
<evidence type="ECO:0000313" key="3">
    <source>
        <dbReference type="Proteomes" id="UP000717534"/>
    </source>
</evidence>
<dbReference type="SUPFAM" id="SSF53756">
    <property type="entry name" value="UDP-Glycosyltransferase/glycogen phosphorylase"/>
    <property type="match status" value="1"/>
</dbReference>